<feature type="domain" description="VOC" evidence="2">
    <location>
        <begin position="7"/>
        <end position="122"/>
    </location>
</feature>
<dbReference type="Proteomes" id="UP001179600">
    <property type="component" value="Chromosome"/>
</dbReference>
<name>A0AAE9XMK9_9ENTE</name>
<dbReference type="PROSITE" id="PS00934">
    <property type="entry name" value="GLYOXALASE_I_1"/>
    <property type="match status" value="1"/>
</dbReference>
<accession>A0AAE9XMK9</accession>
<dbReference type="EMBL" id="CP116507">
    <property type="protein sequence ID" value="WCG22034.1"/>
    <property type="molecule type" value="Genomic_DNA"/>
</dbReference>
<dbReference type="Pfam" id="PF00903">
    <property type="entry name" value="Glyoxalase"/>
    <property type="match status" value="2"/>
</dbReference>
<proteinExistence type="predicted"/>
<dbReference type="Gene3D" id="3.10.180.10">
    <property type="entry name" value="2,3-Dihydroxybiphenyl 1,2-Dioxygenase, domain 1"/>
    <property type="match status" value="2"/>
</dbReference>
<protein>
    <submittedName>
        <fullName evidence="3">VOC family protein</fullName>
    </submittedName>
</protein>
<dbReference type="PANTHER" id="PTHR43279">
    <property type="entry name" value="CATECHOL-2,3-DIOXYGENASE"/>
    <property type="match status" value="1"/>
</dbReference>
<dbReference type="InterPro" id="IPR037523">
    <property type="entry name" value="VOC_core"/>
</dbReference>
<dbReference type="SUPFAM" id="SSF54593">
    <property type="entry name" value="Glyoxalase/Bleomycin resistance protein/Dihydroxybiphenyl dioxygenase"/>
    <property type="match status" value="2"/>
</dbReference>
<dbReference type="InterPro" id="IPR018146">
    <property type="entry name" value="Glyoxalase_1_CS"/>
</dbReference>
<evidence type="ECO:0000313" key="4">
    <source>
        <dbReference type="Proteomes" id="UP001179600"/>
    </source>
</evidence>
<dbReference type="InterPro" id="IPR029068">
    <property type="entry name" value="Glyas_Bleomycin-R_OHBP_Dase"/>
</dbReference>
<reference evidence="3" key="1">
    <citation type="submission" date="2023-01" db="EMBL/GenBank/DDBJ databases">
        <title>Oxazolidinone resistance genes in florfenicol resistant enterococci from beef cattle and veal calves at slaughter.</title>
        <authorList>
            <person name="Biggel M."/>
        </authorList>
    </citation>
    <scope>NUCLEOTIDE SEQUENCE</scope>
    <source>
        <strain evidence="3">K204-1</strain>
    </source>
</reference>
<evidence type="ECO:0000259" key="2">
    <source>
        <dbReference type="PROSITE" id="PS51819"/>
    </source>
</evidence>
<dbReference type="GO" id="GO:0046872">
    <property type="term" value="F:metal ion binding"/>
    <property type="evidence" value="ECO:0007669"/>
    <property type="project" value="UniProtKB-KW"/>
</dbReference>
<dbReference type="PROSITE" id="PS51819">
    <property type="entry name" value="VOC"/>
    <property type="match status" value="2"/>
</dbReference>
<sequence>MYRQNFDFKTVTLNAVDLKKMKHFYQEIMGLHVIQETDDVLYLGLKNSSEALLKIVRVDTAVTLTAGLYHIAYLLPSRKDLGNFLYHLAESHYPIVGASDHAYSEAIYLNDPEGNGIEVYADRPENVWNKRENGIIMGITERMDIESVLNEGDQHFEILPIDTIIGHVHLSVTDVETSNHFYETILGFTNTSQFGNQVAFYGMDGYHHQLAGNIWQTNHTAKNNPFTPGLARIHVQVSPELLEQTVTNMKNENYSYNFHDHHLSFDDPNGISYIFTT</sequence>
<feature type="domain" description="VOC" evidence="2">
    <location>
        <begin position="164"/>
        <end position="277"/>
    </location>
</feature>
<evidence type="ECO:0000313" key="3">
    <source>
        <dbReference type="EMBL" id="WCG22034.1"/>
    </source>
</evidence>
<keyword evidence="1" id="KW-0479">Metal-binding</keyword>
<dbReference type="GO" id="GO:0004462">
    <property type="term" value="F:lactoylglutathione lyase activity"/>
    <property type="evidence" value="ECO:0007669"/>
    <property type="project" value="InterPro"/>
</dbReference>
<gene>
    <name evidence="3" type="ORF">PML95_06420</name>
</gene>
<dbReference type="RefSeq" id="WP_272163078.1">
    <property type="nucleotide sequence ID" value="NZ_CP116507.1"/>
</dbReference>
<dbReference type="PANTHER" id="PTHR43279:SF1">
    <property type="entry name" value="CATECHOL-2,3-DIOXYGENASE"/>
    <property type="match status" value="1"/>
</dbReference>
<dbReference type="InterPro" id="IPR004360">
    <property type="entry name" value="Glyas_Fos-R_dOase_dom"/>
</dbReference>
<dbReference type="AlphaFoldDB" id="A0AAE9XMK9"/>
<evidence type="ECO:0000256" key="1">
    <source>
        <dbReference type="ARBA" id="ARBA00022723"/>
    </source>
</evidence>
<organism evidence="3 4">
    <name type="scientific">Vagococcus lutrae</name>
    <dbReference type="NCBI Taxonomy" id="81947"/>
    <lineage>
        <taxon>Bacteria</taxon>
        <taxon>Bacillati</taxon>
        <taxon>Bacillota</taxon>
        <taxon>Bacilli</taxon>
        <taxon>Lactobacillales</taxon>
        <taxon>Enterococcaceae</taxon>
        <taxon>Vagococcus</taxon>
    </lineage>
</organism>